<dbReference type="Proteomes" id="UP001292094">
    <property type="component" value="Unassembled WGS sequence"/>
</dbReference>
<dbReference type="EMBL" id="JAWZYT010004267">
    <property type="protein sequence ID" value="KAK4294539.1"/>
    <property type="molecule type" value="Genomic_DNA"/>
</dbReference>
<organism evidence="1 2">
    <name type="scientific">Petrolisthes manimaculis</name>
    <dbReference type="NCBI Taxonomy" id="1843537"/>
    <lineage>
        <taxon>Eukaryota</taxon>
        <taxon>Metazoa</taxon>
        <taxon>Ecdysozoa</taxon>
        <taxon>Arthropoda</taxon>
        <taxon>Crustacea</taxon>
        <taxon>Multicrustacea</taxon>
        <taxon>Malacostraca</taxon>
        <taxon>Eumalacostraca</taxon>
        <taxon>Eucarida</taxon>
        <taxon>Decapoda</taxon>
        <taxon>Pleocyemata</taxon>
        <taxon>Anomura</taxon>
        <taxon>Galatheoidea</taxon>
        <taxon>Porcellanidae</taxon>
        <taxon>Petrolisthes</taxon>
    </lineage>
</organism>
<protein>
    <submittedName>
        <fullName evidence="1">Uncharacterized protein</fullName>
    </submittedName>
</protein>
<keyword evidence="2" id="KW-1185">Reference proteome</keyword>
<comment type="caution">
    <text evidence="1">The sequence shown here is derived from an EMBL/GenBank/DDBJ whole genome shotgun (WGS) entry which is preliminary data.</text>
</comment>
<proteinExistence type="predicted"/>
<reference evidence="1" key="1">
    <citation type="submission" date="2023-11" db="EMBL/GenBank/DDBJ databases">
        <title>Genome assemblies of two species of porcelain crab, Petrolisthes cinctipes and Petrolisthes manimaculis (Anomura: Porcellanidae).</title>
        <authorList>
            <person name="Angst P."/>
        </authorList>
    </citation>
    <scope>NUCLEOTIDE SEQUENCE</scope>
    <source>
        <strain evidence="1">PB745_02</strain>
        <tissue evidence="1">Gill</tissue>
    </source>
</reference>
<dbReference type="AlphaFoldDB" id="A0AAE1NSB8"/>
<evidence type="ECO:0000313" key="2">
    <source>
        <dbReference type="Proteomes" id="UP001292094"/>
    </source>
</evidence>
<accession>A0AAE1NSB8</accession>
<evidence type="ECO:0000313" key="1">
    <source>
        <dbReference type="EMBL" id="KAK4294539.1"/>
    </source>
</evidence>
<gene>
    <name evidence="1" type="ORF">Pmani_032829</name>
</gene>
<name>A0AAE1NSB8_9EUCA</name>
<sequence>MVHLLFVCVKDRQGDAIIAVAGWFLSTSYLSHTLSLRRLFHDFIQLPQGTHIPQESYIISGATLPLILEIGSFQAIGIVNCSHSGLRDFNKPPTLKDIIPLLAGTSCCVCA</sequence>